<comment type="caution">
    <text evidence="4">The sequence shown here is derived from an EMBL/GenBank/DDBJ whole genome shotgun (WGS) entry which is preliminary data.</text>
</comment>
<evidence type="ECO:0000259" key="3">
    <source>
        <dbReference type="PROSITE" id="PS50011"/>
    </source>
</evidence>
<dbReference type="Proteomes" id="UP000266673">
    <property type="component" value="Unassembled WGS sequence"/>
</dbReference>
<keyword evidence="1" id="KW-0433">Leucine-rich repeat</keyword>
<dbReference type="EMBL" id="QKWP01000013">
    <property type="protein sequence ID" value="RIB30438.1"/>
    <property type="molecule type" value="Genomic_DNA"/>
</dbReference>
<dbReference type="PROSITE" id="PS50011">
    <property type="entry name" value="PROTEIN_KINASE_DOM"/>
    <property type="match status" value="1"/>
</dbReference>
<protein>
    <submittedName>
        <fullName evidence="4">Kinase-like domain-containing protein</fullName>
    </submittedName>
</protein>
<evidence type="ECO:0000256" key="1">
    <source>
        <dbReference type="ARBA" id="ARBA00022614"/>
    </source>
</evidence>
<proteinExistence type="predicted"/>
<organism evidence="4 5">
    <name type="scientific">Gigaspora rosea</name>
    <dbReference type="NCBI Taxonomy" id="44941"/>
    <lineage>
        <taxon>Eukaryota</taxon>
        <taxon>Fungi</taxon>
        <taxon>Fungi incertae sedis</taxon>
        <taxon>Mucoromycota</taxon>
        <taxon>Glomeromycotina</taxon>
        <taxon>Glomeromycetes</taxon>
        <taxon>Diversisporales</taxon>
        <taxon>Gigasporaceae</taxon>
        <taxon>Gigaspora</taxon>
    </lineage>
</organism>
<dbReference type="InterPro" id="IPR032675">
    <property type="entry name" value="LRR_dom_sf"/>
</dbReference>
<dbReference type="InterPro" id="IPR001611">
    <property type="entry name" value="Leu-rich_rpt"/>
</dbReference>
<dbReference type="PANTHER" id="PTHR24114">
    <property type="entry name" value="LEUCINE RICH REPEAT FAMILY PROTEIN"/>
    <property type="match status" value="1"/>
</dbReference>
<keyword evidence="5" id="KW-1185">Reference proteome</keyword>
<dbReference type="Pfam" id="PF07714">
    <property type="entry name" value="PK_Tyr_Ser-Thr"/>
    <property type="match status" value="1"/>
</dbReference>
<accession>A0A397W838</accession>
<dbReference type="Gene3D" id="3.80.10.10">
    <property type="entry name" value="Ribonuclease Inhibitor"/>
    <property type="match status" value="2"/>
</dbReference>
<feature type="domain" description="Protein kinase" evidence="3">
    <location>
        <begin position="27"/>
        <end position="279"/>
    </location>
</feature>
<dbReference type="SMART" id="SM00368">
    <property type="entry name" value="LRR_RI"/>
    <property type="match status" value="6"/>
</dbReference>
<keyword evidence="4" id="KW-0418">Kinase</keyword>
<evidence type="ECO:0000313" key="5">
    <source>
        <dbReference type="Proteomes" id="UP000266673"/>
    </source>
</evidence>
<dbReference type="GO" id="GO:0004672">
    <property type="term" value="F:protein kinase activity"/>
    <property type="evidence" value="ECO:0007669"/>
    <property type="project" value="InterPro"/>
</dbReference>
<keyword evidence="2" id="KW-0677">Repeat</keyword>
<dbReference type="InterPro" id="IPR001245">
    <property type="entry name" value="Ser-Thr/Tyr_kinase_cat_dom"/>
</dbReference>
<gene>
    <name evidence="4" type="ORF">C2G38_223097</name>
</gene>
<evidence type="ECO:0000256" key="2">
    <source>
        <dbReference type="ARBA" id="ARBA00022737"/>
    </source>
</evidence>
<evidence type="ECO:0000313" key="4">
    <source>
        <dbReference type="EMBL" id="RIB30438.1"/>
    </source>
</evidence>
<keyword evidence="4" id="KW-0808">Transferase</keyword>
<dbReference type="InterPro" id="IPR000719">
    <property type="entry name" value="Prot_kinase_dom"/>
</dbReference>
<dbReference type="InterPro" id="IPR052394">
    <property type="entry name" value="LRR-containing"/>
</dbReference>
<dbReference type="PANTHER" id="PTHR24114:SF2">
    <property type="entry name" value="F-BOX DOMAIN-CONTAINING PROTEIN-RELATED"/>
    <property type="match status" value="1"/>
</dbReference>
<dbReference type="SUPFAM" id="SSF52047">
    <property type="entry name" value="RNI-like"/>
    <property type="match status" value="1"/>
</dbReference>
<dbReference type="PRINTS" id="PR00109">
    <property type="entry name" value="TYRKINASE"/>
</dbReference>
<dbReference type="Gene3D" id="1.10.510.10">
    <property type="entry name" value="Transferase(Phosphotransferase) domain 1"/>
    <property type="match status" value="1"/>
</dbReference>
<dbReference type="GO" id="GO:0005524">
    <property type="term" value="F:ATP binding"/>
    <property type="evidence" value="ECO:0007669"/>
    <property type="project" value="InterPro"/>
</dbReference>
<sequence length="580" mass="65650">MTTKISEDWLINAISEEHISYYEYDKFSYNERISDEGLGSVSKYDWEDYELTVALKCLNIDMNSSKETIHNFIYELKLLQKVHCHPNIITFYGITKDRYNGYYNIILEYADEGNLREYLKTNFMRLQWTDKFRIAKEIVLGLLFLHDNNIIHRDLHSMNILFHQGQPKIADFGLSNSIVHGLSAYIDPQCFKVPKYKRNMKSDIYSLGVIFWEISSGRPPFESFMSRESLMVYILSGNREESIEGTPIKYIELYKQCWDNEPDNRPGTKLVLETLKKFITNNDLNQLNRQLIKYSEDSSLNKQKKKPKVNLQEILKSNLLYLPDTLNSTNLNEVVDIANKDHLKNSKTFGDNTITSLNLKNSQLGPDDIKIFAKAFCKNSTLTSLNLSWNNLGSEGGKILAEALCKNNVLNNLNLTNNKLGLEGGKALSKALFINQTLTSLNLCCNNIGSEKGKVLAEALCTNTKLNSLNLTNNKLGPEGGKALANTLLKNTTLTSLIIATNNIGPEGGKAFAETLYKNTSLKSLSLEKNRLGSEVGKALASALSSNTTLTFLNLNENDFDSVTKKLLNEIQSKDFDFKF</sequence>
<dbReference type="InterPro" id="IPR011009">
    <property type="entry name" value="Kinase-like_dom_sf"/>
</dbReference>
<name>A0A397W838_9GLOM</name>
<dbReference type="AlphaFoldDB" id="A0A397W838"/>
<reference evidence="4 5" key="1">
    <citation type="submission" date="2018-06" db="EMBL/GenBank/DDBJ databases">
        <title>Comparative genomics reveals the genomic features of Rhizophagus irregularis, R. cerebriforme, R. diaphanum and Gigaspora rosea, and their symbiotic lifestyle signature.</title>
        <authorList>
            <person name="Morin E."/>
            <person name="San Clemente H."/>
            <person name="Chen E.C.H."/>
            <person name="De La Providencia I."/>
            <person name="Hainaut M."/>
            <person name="Kuo A."/>
            <person name="Kohler A."/>
            <person name="Murat C."/>
            <person name="Tang N."/>
            <person name="Roy S."/>
            <person name="Loubradou J."/>
            <person name="Henrissat B."/>
            <person name="Grigoriev I.V."/>
            <person name="Corradi N."/>
            <person name="Roux C."/>
            <person name="Martin F.M."/>
        </authorList>
    </citation>
    <scope>NUCLEOTIDE SEQUENCE [LARGE SCALE GENOMIC DNA]</scope>
    <source>
        <strain evidence="4 5">DAOM 194757</strain>
    </source>
</reference>
<dbReference type="Pfam" id="PF13516">
    <property type="entry name" value="LRR_6"/>
    <property type="match status" value="7"/>
</dbReference>
<dbReference type="SUPFAM" id="SSF56112">
    <property type="entry name" value="Protein kinase-like (PK-like)"/>
    <property type="match status" value="1"/>
</dbReference>